<keyword evidence="3" id="KW-0399">Innate immunity</keyword>
<reference evidence="8" key="2">
    <citation type="submission" date="2025-09" db="UniProtKB">
        <authorList>
            <consortium name="Ensembl"/>
        </authorList>
    </citation>
    <scope>IDENTIFICATION</scope>
</reference>
<protein>
    <submittedName>
        <fullName evidence="8">PYD and CARD domain containing</fullName>
    </submittedName>
</protein>
<dbReference type="InterPro" id="IPR011029">
    <property type="entry name" value="DEATH-like_dom_sf"/>
</dbReference>
<dbReference type="InterPro" id="IPR001315">
    <property type="entry name" value="CARD"/>
</dbReference>
<proteinExistence type="predicted"/>
<evidence type="ECO:0000256" key="1">
    <source>
        <dbReference type="ARBA" id="ARBA00004514"/>
    </source>
</evidence>
<feature type="domain" description="CARD" evidence="6">
    <location>
        <begin position="95"/>
        <end position="185"/>
    </location>
</feature>
<dbReference type="GO" id="GO:0045087">
    <property type="term" value="P:innate immune response"/>
    <property type="evidence" value="ECO:0007669"/>
    <property type="project" value="UniProtKB-KW"/>
</dbReference>
<evidence type="ECO:0000313" key="8">
    <source>
        <dbReference type="Ensembl" id="ENSXCOP00000000251.1"/>
    </source>
</evidence>
<dbReference type="STRING" id="32473.ENSXCOP00000000251"/>
<dbReference type="GO" id="GO:0005829">
    <property type="term" value="C:cytosol"/>
    <property type="evidence" value="ECO:0007669"/>
    <property type="project" value="UniProtKB-SubCell"/>
</dbReference>
<dbReference type="InterPro" id="IPR051249">
    <property type="entry name" value="NLRP_Inflammasome"/>
</dbReference>
<sequence length="185" mass="21075">MASKTPRRILNDVLEDMSGKNFDKFRSELLDRKVVRQNQVEGKDYLVLTDVMIEAYSEKRVLKEAEDILRAIKCGQAADELVVAAQQKGQPSNAAPSDGSDFLDRNSLYLIRRVTNIGPILDELLFKKIIGPEVYAEIDAEPTIQNKVKKLINVHLMKKGKVEKNIFYDILKQQEPFLVAELEEN</sequence>
<dbReference type="SUPFAM" id="SSF47986">
    <property type="entry name" value="DEATH domain"/>
    <property type="match status" value="2"/>
</dbReference>
<keyword evidence="2" id="KW-0963">Cytoplasm</keyword>
<evidence type="ECO:0000259" key="7">
    <source>
        <dbReference type="PROSITE" id="PS50824"/>
    </source>
</evidence>
<dbReference type="Gene3D" id="1.10.533.10">
    <property type="entry name" value="Death Domain, Fas"/>
    <property type="match status" value="2"/>
</dbReference>
<evidence type="ECO:0000256" key="5">
    <source>
        <dbReference type="ARBA" id="ARBA00023198"/>
    </source>
</evidence>
<dbReference type="PANTHER" id="PTHR46985:SF2">
    <property type="entry name" value="APOPTOSIS-ASSOCIATED SPECK-LIKE PROTEIN CONTAINING A CARD"/>
    <property type="match status" value="1"/>
</dbReference>
<evidence type="ECO:0000256" key="4">
    <source>
        <dbReference type="ARBA" id="ARBA00022859"/>
    </source>
</evidence>
<evidence type="ECO:0000256" key="3">
    <source>
        <dbReference type="ARBA" id="ARBA00022588"/>
    </source>
</evidence>
<keyword evidence="4" id="KW-0391">Immunity</keyword>
<evidence type="ECO:0000256" key="2">
    <source>
        <dbReference type="ARBA" id="ARBA00022490"/>
    </source>
</evidence>
<dbReference type="SMART" id="SM01289">
    <property type="entry name" value="PYRIN"/>
    <property type="match status" value="1"/>
</dbReference>
<reference evidence="8" key="1">
    <citation type="submission" date="2025-08" db="UniProtKB">
        <authorList>
            <consortium name="Ensembl"/>
        </authorList>
    </citation>
    <scope>IDENTIFICATION</scope>
</reference>
<feature type="domain" description="Pyrin" evidence="7">
    <location>
        <begin position="1"/>
        <end position="87"/>
    </location>
</feature>
<evidence type="ECO:0000313" key="9">
    <source>
        <dbReference type="Proteomes" id="UP000261380"/>
    </source>
</evidence>
<dbReference type="AlphaFoldDB" id="A0A3B5KRI3"/>
<dbReference type="PROSITE" id="PS50824">
    <property type="entry name" value="DAPIN"/>
    <property type="match status" value="1"/>
</dbReference>
<comment type="subcellular location">
    <subcellularLocation>
        <location evidence="1">Cytoplasm</location>
        <location evidence="1">Cytosol</location>
    </subcellularLocation>
</comment>
<dbReference type="GO" id="GO:0006954">
    <property type="term" value="P:inflammatory response"/>
    <property type="evidence" value="ECO:0007669"/>
    <property type="project" value="UniProtKB-KW"/>
</dbReference>
<dbReference type="Pfam" id="PF02758">
    <property type="entry name" value="PYRIN"/>
    <property type="match status" value="1"/>
</dbReference>
<organism evidence="8 9">
    <name type="scientific">Xiphophorus couchianus</name>
    <name type="common">Monterrey platyfish</name>
    <dbReference type="NCBI Taxonomy" id="32473"/>
    <lineage>
        <taxon>Eukaryota</taxon>
        <taxon>Metazoa</taxon>
        <taxon>Chordata</taxon>
        <taxon>Craniata</taxon>
        <taxon>Vertebrata</taxon>
        <taxon>Euteleostomi</taxon>
        <taxon>Actinopterygii</taxon>
        <taxon>Neopterygii</taxon>
        <taxon>Teleostei</taxon>
        <taxon>Neoteleostei</taxon>
        <taxon>Acanthomorphata</taxon>
        <taxon>Ovalentaria</taxon>
        <taxon>Atherinomorphae</taxon>
        <taxon>Cyprinodontiformes</taxon>
        <taxon>Poeciliidae</taxon>
        <taxon>Poeciliinae</taxon>
        <taxon>Xiphophorus</taxon>
    </lineage>
</organism>
<dbReference type="InterPro" id="IPR004020">
    <property type="entry name" value="DAPIN"/>
</dbReference>
<dbReference type="GeneTree" id="ENSGT00940000164898"/>
<dbReference type="GO" id="GO:0042981">
    <property type="term" value="P:regulation of apoptotic process"/>
    <property type="evidence" value="ECO:0007669"/>
    <property type="project" value="InterPro"/>
</dbReference>
<keyword evidence="9" id="KW-1185">Reference proteome</keyword>
<dbReference type="Proteomes" id="UP000261380">
    <property type="component" value="Unplaced"/>
</dbReference>
<accession>A0A3B5KRI3</accession>
<keyword evidence="5" id="KW-0395">Inflammatory response</keyword>
<dbReference type="Pfam" id="PF00619">
    <property type="entry name" value="CARD"/>
    <property type="match status" value="1"/>
</dbReference>
<dbReference type="Ensembl" id="ENSXCOT00000000258.1">
    <property type="protein sequence ID" value="ENSXCOP00000000251.1"/>
    <property type="gene ID" value="ENSXCOG00000000239.1"/>
</dbReference>
<evidence type="ECO:0000259" key="6">
    <source>
        <dbReference type="PROSITE" id="PS50209"/>
    </source>
</evidence>
<name>A0A3B5KRI3_9TELE</name>
<dbReference type="PANTHER" id="PTHR46985">
    <property type="entry name" value="NACHT, LRR AND PYD DOMAINS-CONTAINING PROTEIN 1"/>
    <property type="match status" value="1"/>
</dbReference>
<dbReference type="PROSITE" id="PS50209">
    <property type="entry name" value="CARD"/>
    <property type="match status" value="1"/>
</dbReference>